<dbReference type="InterPro" id="IPR003661">
    <property type="entry name" value="HisK_dim/P_dom"/>
</dbReference>
<dbReference type="Pfam" id="PF00672">
    <property type="entry name" value="HAMP"/>
    <property type="match status" value="1"/>
</dbReference>
<dbReference type="PROSITE" id="PS50885">
    <property type="entry name" value="HAMP"/>
    <property type="match status" value="1"/>
</dbReference>
<dbReference type="Gene3D" id="1.10.287.130">
    <property type="match status" value="1"/>
</dbReference>
<evidence type="ECO:0000259" key="13">
    <source>
        <dbReference type="PROSITE" id="PS50885"/>
    </source>
</evidence>
<dbReference type="SUPFAM" id="SSF55874">
    <property type="entry name" value="ATPase domain of HSP90 chaperone/DNA topoisomerase II/histidine kinase"/>
    <property type="match status" value="1"/>
</dbReference>
<dbReference type="Gene3D" id="3.30.565.10">
    <property type="entry name" value="Histidine kinase-like ATPase, C-terminal domain"/>
    <property type="match status" value="1"/>
</dbReference>
<evidence type="ECO:0000256" key="1">
    <source>
        <dbReference type="ARBA" id="ARBA00000085"/>
    </source>
</evidence>
<keyword evidence="9" id="KW-0902">Two-component regulatory system</keyword>
<evidence type="ECO:0000313" key="15">
    <source>
        <dbReference type="Proteomes" id="UP001521150"/>
    </source>
</evidence>
<dbReference type="InterPro" id="IPR003594">
    <property type="entry name" value="HATPase_dom"/>
</dbReference>
<dbReference type="PANTHER" id="PTHR45436:SF5">
    <property type="entry name" value="SENSOR HISTIDINE KINASE TRCS"/>
    <property type="match status" value="1"/>
</dbReference>
<dbReference type="PANTHER" id="PTHR45436">
    <property type="entry name" value="SENSOR HISTIDINE KINASE YKOH"/>
    <property type="match status" value="1"/>
</dbReference>
<proteinExistence type="predicted"/>
<dbReference type="PRINTS" id="PR00344">
    <property type="entry name" value="BCTRLSENSOR"/>
</dbReference>
<comment type="subcellular location">
    <subcellularLocation>
        <location evidence="2">Cell membrane</location>
    </subcellularLocation>
</comment>
<evidence type="ECO:0000256" key="8">
    <source>
        <dbReference type="ARBA" id="ARBA00022989"/>
    </source>
</evidence>
<dbReference type="PROSITE" id="PS51257">
    <property type="entry name" value="PROKAR_LIPOPROTEIN"/>
    <property type="match status" value="1"/>
</dbReference>
<dbReference type="CDD" id="cd00075">
    <property type="entry name" value="HATPase"/>
    <property type="match status" value="1"/>
</dbReference>
<keyword evidence="6 11" id="KW-0812">Transmembrane</keyword>
<feature type="domain" description="HAMP" evidence="13">
    <location>
        <begin position="213"/>
        <end position="266"/>
    </location>
</feature>
<keyword evidence="10 11" id="KW-0472">Membrane</keyword>
<dbReference type="CDD" id="cd06225">
    <property type="entry name" value="HAMP"/>
    <property type="match status" value="1"/>
</dbReference>
<keyword evidence="14" id="KW-0067">ATP-binding</keyword>
<dbReference type="InterPro" id="IPR036097">
    <property type="entry name" value="HisK_dim/P_sf"/>
</dbReference>
<dbReference type="EC" id="2.7.13.3" evidence="3"/>
<dbReference type="SMART" id="SM00388">
    <property type="entry name" value="HisKA"/>
    <property type="match status" value="1"/>
</dbReference>
<name>A0ABS8ZWN7_9PSEU</name>
<evidence type="ECO:0000256" key="11">
    <source>
        <dbReference type="SAM" id="Phobius"/>
    </source>
</evidence>
<dbReference type="InterPro" id="IPR004358">
    <property type="entry name" value="Sig_transdc_His_kin-like_C"/>
</dbReference>
<dbReference type="PROSITE" id="PS50109">
    <property type="entry name" value="HIS_KIN"/>
    <property type="match status" value="1"/>
</dbReference>
<dbReference type="InterPro" id="IPR003660">
    <property type="entry name" value="HAMP_dom"/>
</dbReference>
<dbReference type="GO" id="GO:0005524">
    <property type="term" value="F:ATP binding"/>
    <property type="evidence" value="ECO:0007669"/>
    <property type="project" value="UniProtKB-KW"/>
</dbReference>
<dbReference type="InterPro" id="IPR036890">
    <property type="entry name" value="HATPase_C_sf"/>
</dbReference>
<keyword evidence="15" id="KW-1185">Reference proteome</keyword>
<evidence type="ECO:0000256" key="6">
    <source>
        <dbReference type="ARBA" id="ARBA00022692"/>
    </source>
</evidence>
<evidence type="ECO:0000313" key="14">
    <source>
        <dbReference type="EMBL" id="MCE7011006.1"/>
    </source>
</evidence>
<reference evidence="14 15" key="1">
    <citation type="submission" date="2021-12" db="EMBL/GenBank/DDBJ databases">
        <title>Genome sequence of Kibdelosporangium philippinense ATCC 49844.</title>
        <authorList>
            <person name="Fedorov E.A."/>
            <person name="Omeragic M."/>
            <person name="Shalygina K.F."/>
            <person name="Maclea K.S."/>
        </authorList>
    </citation>
    <scope>NUCLEOTIDE SEQUENCE [LARGE SCALE GENOMIC DNA]</scope>
    <source>
        <strain evidence="14 15">ATCC 49844</strain>
    </source>
</reference>
<feature type="domain" description="Histidine kinase" evidence="12">
    <location>
        <begin position="274"/>
        <end position="472"/>
    </location>
</feature>
<keyword evidence="8 11" id="KW-1133">Transmembrane helix</keyword>
<dbReference type="EMBL" id="JAJVCN010000004">
    <property type="protein sequence ID" value="MCE7011006.1"/>
    <property type="molecule type" value="Genomic_DNA"/>
</dbReference>
<evidence type="ECO:0000256" key="10">
    <source>
        <dbReference type="ARBA" id="ARBA00023136"/>
    </source>
</evidence>
<evidence type="ECO:0000256" key="4">
    <source>
        <dbReference type="ARBA" id="ARBA00022553"/>
    </source>
</evidence>
<dbReference type="InterPro" id="IPR005467">
    <property type="entry name" value="His_kinase_dom"/>
</dbReference>
<dbReference type="SUPFAM" id="SSF158472">
    <property type="entry name" value="HAMP domain-like"/>
    <property type="match status" value="1"/>
</dbReference>
<feature type="transmembrane region" description="Helical" evidence="11">
    <location>
        <begin position="195"/>
        <end position="213"/>
    </location>
</feature>
<dbReference type="RefSeq" id="WP_233733312.1">
    <property type="nucleotide sequence ID" value="NZ_JAJVCN010000004.1"/>
</dbReference>
<keyword evidence="5" id="KW-0808">Transferase</keyword>
<dbReference type="CDD" id="cd00082">
    <property type="entry name" value="HisKA"/>
    <property type="match status" value="1"/>
</dbReference>
<evidence type="ECO:0000256" key="2">
    <source>
        <dbReference type="ARBA" id="ARBA00004236"/>
    </source>
</evidence>
<comment type="catalytic activity">
    <reaction evidence="1">
        <text>ATP + protein L-histidine = ADP + protein N-phospho-L-histidine.</text>
        <dbReference type="EC" id="2.7.13.3"/>
    </reaction>
</comment>
<protein>
    <recommendedName>
        <fullName evidence="3">histidine kinase</fullName>
        <ecNumber evidence="3">2.7.13.3</ecNumber>
    </recommendedName>
</protein>
<sequence length="472" mass="51965">MRIKWWPASMRASAALTATVACLAVFTLGVIGLREYMVDTVLGSSKTEAELELSRITDAYRAGTSVDISLFGDSMYEVVTDSGETVVRSRTIRRLDPSWPGLPPAPANAPELWETKSALNSPTHPDWRENRTYTVVGAAVSNVPARLVEPLRRTGDLAPTTPSSSTATYRLTVYVFVLPWEAISAETVFNRGLRIVLPLAVIFVAGLAWFVTGRTLRPVEAIRHELAEVSEHNLDRRVPVPRSRDEIAKLARTTNATLDRLEAFHRRQQQFVADASHELRSPLTNLRTGLEVALTHADRADWPEVARESLQDISRLQDLTSDLLMLAVNDNNSTPPAAIVDLAALVQEFRPRVSCVVPPHALMRGNASQLERLLRNLVDNAARHAKSSIVVTVRDSESWVVLEVQDDGPGIAVEDRERVFERFTRLDDARTRNSGGSGLGLTIARGIATRHGGTLTVEDSPTGGLFVARFPH</sequence>
<keyword evidence="4" id="KW-0597">Phosphoprotein</keyword>
<dbReference type="SMART" id="SM00304">
    <property type="entry name" value="HAMP"/>
    <property type="match status" value="1"/>
</dbReference>
<dbReference type="Pfam" id="PF00512">
    <property type="entry name" value="HisKA"/>
    <property type="match status" value="1"/>
</dbReference>
<evidence type="ECO:0000256" key="7">
    <source>
        <dbReference type="ARBA" id="ARBA00022777"/>
    </source>
</evidence>
<gene>
    <name evidence="14" type="ORF">LWC34_50615</name>
</gene>
<keyword evidence="7" id="KW-0418">Kinase</keyword>
<dbReference type="SUPFAM" id="SSF47384">
    <property type="entry name" value="Homodimeric domain of signal transducing histidine kinase"/>
    <property type="match status" value="1"/>
</dbReference>
<dbReference type="SMART" id="SM00387">
    <property type="entry name" value="HATPase_c"/>
    <property type="match status" value="1"/>
</dbReference>
<dbReference type="Proteomes" id="UP001521150">
    <property type="component" value="Unassembled WGS sequence"/>
</dbReference>
<dbReference type="InterPro" id="IPR050428">
    <property type="entry name" value="TCS_sensor_his_kinase"/>
</dbReference>
<organism evidence="14 15">
    <name type="scientific">Kibdelosporangium philippinense</name>
    <dbReference type="NCBI Taxonomy" id="211113"/>
    <lineage>
        <taxon>Bacteria</taxon>
        <taxon>Bacillati</taxon>
        <taxon>Actinomycetota</taxon>
        <taxon>Actinomycetes</taxon>
        <taxon>Pseudonocardiales</taxon>
        <taxon>Pseudonocardiaceae</taxon>
        <taxon>Kibdelosporangium</taxon>
    </lineage>
</organism>
<evidence type="ECO:0000256" key="3">
    <source>
        <dbReference type="ARBA" id="ARBA00012438"/>
    </source>
</evidence>
<evidence type="ECO:0000256" key="9">
    <source>
        <dbReference type="ARBA" id="ARBA00023012"/>
    </source>
</evidence>
<accession>A0ABS8ZWN7</accession>
<evidence type="ECO:0000256" key="5">
    <source>
        <dbReference type="ARBA" id="ARBA00022679"/>
    </source>
</evidence>
<keyword evidence="14" id="KW-0547">Nucleotide-binding</keyword>
<evidence type="ECO:0000259" key="12">
    <source>
        <dbReference type="PROSITE" id="PS50109"/>
    </source>
</evidence>
<dbReference type="Gene3D" id="6.10.340.10">
    <property type="match status" value="1"/>
</dbReference>
<dbReference type="Pfam" id="PF02518">
    <property type="entry name" value="HATPase_c"/>
    <property type="match status" value="1"/>
</dbReference>
<comment type="caution">
    <text evidence="14">The sequence shown here is derived from an EMBL/GenBank/DDBJ whole genome shotgun (WGS) entry which is preliminary data.</text>
</comment>